<accession>A0A069PKM6</accession>
<evidence type="ECO:0000313" key="2">
    <source>
        <dbReference type="Proteomes" id="UP000027466"/>
    </source>
</evidence>
<sequence>MPRGSRRAANARAWRKFQGVVQRSIEPRRAFVVAAPRVGKPGFTARGFRFSAACAPLAKRVLRLVAAFAAGASYAYA</sequence>
<dbReference type="Proteomes" id="UP000027466">
    <property type="component" value="Unassembled WGS sequence"/>
</dbReference>
<dbReference type="EMBL" id="JFHC01000030">
    <property type="protein sequence ID" value="KDR41253.1"/>
    <property type="molecule type" value="Genomic_DNA"/>
</dbReference>
<comment type="caution">
    <text evidence="1">The sequence shown here is derived from an EMBL/GenBank/DDBJ whole genome shotgun (WGS) entry which is preliminary data.</text>
</comment>
<organism evidence="1 2">
    <name type="scientific">Caballeronia glathei</name>
    <dbReference type="NCBI Taxonomy" id="60547"/>
    <lineage>
        <taxon>Bacteria</taxon>
        <taxon>Pseudomonadati</taxon>
        <taxon>Pseudomonadota</taxon>
        <taxon>Betaproteobacteria</taxon>
        <taxon>Burkholderiales</taxon>
        <taxon>Burkholderiaceae</taxon>
        <taxon>Caballeronia</taxon>
    </lineage>
</organism>
<keyword evidence="2" id="KW-1185">Reference proteome</keyword>
<proteinExistence type="predicted"/>
<reference evidence="1 2" key="1">
    <citation type="submission" date="2014-03" db="EMBL/GenBank/DDBJ databases">
        <title>Draft Genome Sequences of Four Burkholderia Strains.</title>
        <authorList>
            <person name="Liu X.Y."/>
            <person name="Li C.X."/>
            <person name="Xu J.H."/>
        </authorList>
    </citation>
    <scope>NUCLEOTIDE SEQUENCE [LARGE SCALE GENOMIC DNA]</scope>
    <source>
        <strain evidence="1 2">DSM 50014</strain>
    </source>
</reference>
<dbReference type="AlphaFoldDB" id="A0A069PKM6"/>
<gene>
    <name evidence="1" type="ORF">BG61_20165</name>
</gene>
<protein>
    <submittedName>
        <fullName evidence="1">Uncharacterized protein</fullName>
    </submittedName>
</protein>
<evidence type="ECO:0000313" key="1">
    <source>
        <dbReference type="EMBL" id="KDR41253.1"/>
    </source>
</evidence>
<name>A0A069PKM6_9BURK</name>